<dbReference type="Proteomes" id="UP001221898">
    <property type="component" value="Unassembled WGS sequence"/>
</dbReference>
<dbReference type="AlphaFoldDB" id="A0AAD7R191"/>
<dbReference type="CDD" id="cd01650">
    <property type="entry name" value="RT_nLTR_like"/>
    <property type="match status" value="1"/>
</dbReference>
<protein>
    <recommendedName>
        <fullName evidence="1">Reverse transcriptase zinc-binding domain-containing protein</fullName>
    </recommendedName>
</protein>
<dbReference type="InterPro" id="IPR036691">
    <property type="entry name" value="Endo/exonu/phosph_ase_sf"/>
</dbReference>
<dbReference type="Gene3D" id="3.60.10.10">
    <property type="entry name" value="Endonuclease/exonuclease/phosphatase"/>
    <property type="match status" value="1"/>
</dbReference>
<keyword evidence="3" id="KW-1185">Reference proteome</keyword>
<gene>
    <name evidence="2" type="ORF">AAFF_G00091390</name>
</gene>
<comment type="caution">
    <text evidence="2">The sequence shown here is derived from an EMBL/GenBank/DDBJ whole genome shotgun (WGS) entry which is preliminary data.</text>
</comment>
<sequence>MQEHISVATLNVRSLRSELRAQSVLTFLEGVSADIICLQECGLPFRSSYGEWERKWPHGPSLWSGSEENPADGVAILVRNRVSVGRGAWRLNCSLLESQVVREAFRAQYAHWQTLQGLYGSRAEWWEEVKGRVKGFFVVVGKERRAKERRVWAGLQRRLNRYFSLLHRGFDFRAEVEEVKREMAAIAARRSQSIIFRSKEREVDEGETCSRFFFKKVMARGTLMKGLKGRDGVTLTSTEGQMKVVEGFFSDLFGEKAPLPDRLTDVLNFVDRTVGDGGSLEADLNLNDVTDALQSFKKGKAPGLDGLPLEFYLTFGDVGPDLTFVFGEFDGVGRLPDSFRTGVVTLIFKKGDTTDLKNWRPITLLNSDFKLFSKVLALRMRAVLPDLIHPDQSCAVPGRRITDSLVLPLAQVLRRDAWISGLGIPGSGGMEARCILYMDDVTVCCTDATSVGRVLDRTEWFGRASGARLNRDKTTLMVYGRWTETDLQDLPLTVTADNVRILGGREPTCPVRGLALGQAEEVWKAVAHPDLLNRHRDLAWLVAHGVLPVRAVMHARRLAQTAKCPRAGCGGEETVFHALWDCRVAQELWRAVQPLMGQFWGPGRGPDCGTTLYGGGRASRGASRWRAAWLATYCCVEALWTARTLLVLEHKELSPQAIWRLASSHVKCYMERDGRRCGPDGGVRPGL</sequence>
<dbReference type="InterPro" id="IPR026960">
    <property type="entry name" value="RVT-Znf"/>
</dbReference>
<organism evidence="2 3">
    <name type="scientific">Aldrovandia affinis</name>
    <dbReference type="NCBI Taxonomy" id="143900"/>
    <lineage>
        <taxon>Eukaryota</taxon>
        <taxon>Metazoa</taxon>
        <taxon>Chordata</taxon>
        <taxon>Craniata</taxon>
        <taxon>Vertebrata</taxon>
        <taxon>Euteleostomi</taxon>
        <taxon>Actinopterygii</taxon>
        <taxon>Neopterygii</taxon>
        <taxon>Teleostei</taxon>
        <taxon>Notacanthiformes</taxon>
        <taxon>Halosauridae</taxon>
        <taxon>Aldrovandia</taxon>
    </lineage>
</organism>
<evidence type="ECO:0000313" key="3">
    <source>
        <dbReference type="Proteomes" id="UP001221898"/>
    </source>
</evidence>
<proteinExistence type="predicted"/>
<name>A0AAD7R191_9TELE</name>
<reference evidence="2" key="1">
    <citation type="journal article" date="2023" name="Science">
        <title>Genome structures resolve the early diversification of teleost fishes.</title>
        <authorList>
            <person name="Parey E."/>
            <person name="Louis A."/>
            <person name="Montfort J."/>
            <person name="Bouchez O."/>
            <person name="Roques C."/>
            <person name="Iampietro C."/>
            <person name="Lluch J."/>
            <person name="Castinel A."/>
            <person name="Donnadieu C."/>
            <person name="Desvignes T."/>
            <person name="Floi Bucao C."/>
            <person name="Jouanno E."/>
            <person name="Wen M."/>
            <person name="Mejri S."/>
            <person name="Dirks R."/>
            <person name="Jansen H."/>
            <person name="Henkel C."/>
            <person name="Chen W.J."/>
            <person name="Zahm M."/>
            <person name="Cabau C."/>
            <person name="Klopp C."/>
            <person name="Thompson A.W."/>
            <person name="Robinson-Rechavi M."/>
            <person name="Braasch I."/>
            <person name="Lecointre G."/>
            <person name="Bobe J."/>
            <person name="Postlethwait J.H."/>
            <person name="Berthelot C."/>
            <person name="Roest Crollius H."/>
            <person name="Guiguen Y."/>
        </authorList>
    </citation>
    <scope>NUCLEOTIDE SEQUENCE</scope>
    <source>
        <strain evidence="2">NC1722</strain>
    </source>
</reference>
<evidence type="ECO:0000259" key="1">
    <source>
        <dbReference type="Pfam" id="PF13966"/>
    </source>
</evidence>
<evidence type="ECO:0000313" key="2">
    <source>
        <dbReference type="EMBL" id="KAJ8355139.1"/>
    </source>
</evidence>
<dbReference type="SUPFAM" id="SSF56219">
    <property type="entry name" value="DNase I-like"/>
    <property type="match status" value="1"/>
</dbReference>
<feature type="domain" description="Reverse transcriptase zinc-binding" evidence="1">
    <location>
        <begin position="521"/>
        <end position="589"/>
    </location>
</feature>
<dbReference type="Pfam" id="PF13966">
    <property type="entry name" value="zf-RVT"/>
    <property type="match status" value="1"/>
</dbReference>
<dbReference type="EMBL" id="JAINUG010001595">
    <property type="protein sequence ID" value="KAJ8355139.1"/>
    <property type="molecule type" value="Genomic_DNA"/>
</dbReference>
<dbReference type="PANTHER" id="PTHR19446">
    <property type="entry name" value="REVERSE TRANSCRIPTASES"/>
    <property type="match status" value="1"/>
</dbReference>
<accession>A0AAD7R191</accession>